<dbReference type="PANTHER" id="PTHR30319:SF1">
    <property type="entry name" value="TRANSCRIPTIONAL REPRESSOR PAAX"/>
    <property type="match status" value="1"/>
</dbReference>
<feature type="domain" description="Transcriptional repressor PaaX-like C-terminal" evidence="2">
    <location>
        <begin position="165"/>
        <end position="238"/>
    </location>
</feature>
<proteinExistence type="predicted"/>
<dbReference type="Gene3D" id="1.10.10.10">
    <property type="entry name" value="Winged helix-like DNA-binding domain superfamily/Winged helix DNA-binding domain"/>
    <property type="match status" value="1"/>
</dbReference>
<evidence type="ECO:0000313" key="4">
    <source>
        <dbReference type="EMBL" id="MFB5268565.1"/>
    </source>
</evidence>
<dbReference type="InterPro" id="IPR011965">
    <property type="entry name" value="PaaX_trns_reg"/>
</dbReference>
<dbReference type="InterPro" id="IPR013225">
    <property type="entry name" value="PaaX_C"/>
</dbReference>
<dbReference type="InterPro" id="IPR012906">
    <property type="entry name" value="PaaX-like_N"/>
</dbReference>
<dbReference type="PANTHER" id="PTHR30319">
    <property type="entry name" value="PHENYLACETIC ACID REGULATOR-RELATED TRANSCRIPTIONAL REPRESSOR"/>
    <property type="match status" value="1"/>
</dbReference>
<dbReference type="Pfam" id="PF20803">
    <property type="entry name" value="PaaX_M"/>
    <property type="match status" value="1"/>
</dbReference>
<evidence type="ECO:0000259" key="2">
    <source>
        <dbReference type="Pfam" id="PF08223"/>
    </source>
</evidence>
<feature type="domain" description="Transcriptional repressor PaaX-like N-terminal" evidence="1">
    <location>
        <begin position="12"/>
        <end position="62"/>
    </location>
</feature>
<dbReference type="SUPFAM" id="SSF46785">
    <property type="entry name" value="Winged helix' DNA-binding domain"/>
    <property type="match status" value="1"/>
</dbReference>
<dbReference type="Pfam" id="PF07848">
    <property type="entry name" value="PaaX"/>
    <property type="match status" value="1"/>
</dbReference>
<dbReference type="EMBL" id="JBHHMI010000017">
    <property type="protein sequence ID" value="MFB5268565.1"/>
    <property type="molecule type" value="Genomic_DNA"/>
</dbReference>
<organism evidence="4 5">
    <name type="scientific">Paenibacillus enshidis</name>
    <dbReference type="NCBI Taxonomy" id="1458439"/>
    <lineage>
        <taxon>Bacteria</taxon>
        <taxon>Bacillati</taxon>
        <taxon>Bacillota</taxon>
        <taxon>Bacilli</taxon>
        <taxon>Bacillales</taxon>
        <taxon>Paenibacillaceae</taxon>
        <taxon>Paenibacillus</taxon>
    </lineage>
</organism>
<accession>A0ABV5AWH5</accession>
<reference evidence="4 5" key="1">
    <citation type="submission" date="2024-09" db="EMBL/GenBank/DDBJ databases">
        <title>Paenibacillus zeirhizospherea sp. nov., isolated from surface of the maize (Zea mays) roots in a horticulture field, Hungary.</title>
        <authorList>
            <person name="Marton D."/>
            <person name="Farkas M."/>
            <person name="Bedics A."/>
            <person name="Toth E."/>
            <person name="Tancsics A."/>
            <person name="Boka K."/>
            <person name="Maroti G."/>
            <person name="Kriszt B."/>
            <person name="Cserhati M."/>
        </authorList>
    </citation>
    <scope>NUCLEOTIDE SEQUENCE [LARGE SCALE GENOMIC DNA]</scope>
    <source>
        <strain evidence="4 5">KCTC 33519</strain>
    </source>
</reference>
<dbReference type="PIRSF" id="PIRSF020623">
    <property type="entry name" value="PaaX"/>
    <property type="match status" value="1"/>
</dbReference>
<dbReference type="InterPro" id="IPR048846">
    <property type="entry name" value="PaaX-like_central"/>
</dbReference>
<sequence length="265" mass="30524">MLSVEKQMLFLMSRTGKMNIQELLRIYEKRGYAPTYIRSSLSRLKKEGYVISHARSVYQITDLGRSFLASINSKPLRVREAWDGRWHVVMAGVPEAQRRKRDALRAGLLQFGFGMLYNGVYINPWSNIDDVNRLVDSLGLSGCVTFVSGMMEIGSITPQLAEKIWQLEKVEALYRDKWQWYQTEFEPLLQRAGGQEDSPLELFLLYLSLGEAVSDLFLLDPMLPEELLTPVWEEHHDKLEKMIEAYRQLAGRIPGDSLYAPFVVD</sequence>
<dbReference type="InterPro" id="IPR036388">
    <property type="entry name" value="WH-like_DNA-bd_sf"/>
</dbReference>
<dbReference type="Pfam" id="PF08223">
    <property type="entry name" value="PaaX_C"/>
    <property type="match status" value="1"/>
</dbReference>
<protein>
    <submittedName>
        <fullName evidence="4">PaaX family transcriptional regulator C-terminal domain-containing protein</fullName>
    </submittedName>
</protein>
<dbReference type="InterPro" id="IPR036390">
    <property type="entry name" value="WH_DNA-bd_sf"/>
</dbReference>
<keyword evidence="5" id="KW-1185">Reference proteome</keyword>
<name>A0ABV5AWH5_9BACL</name>
<evidence type="ECO:0000259" key="1">
    <source>
        <dbReference type="Pfam" id="PF07848"/>
    </source>
</evidence>
<dbReference type="Proteomes" id="UP001580346">
    <property type="component" value="Unassembled WGS sequence"/>
</dbReference>
<evidence type="ECO:0000259" key="3">
    <source>
        <dbReference type="Pfam" id="PF20803"/>
    </source>
</evidence>
<feature type="domain" description="Transcriptional repressor PaaX-like central Cas2-like" evidence="3">
    <location>
        <begin position="80"/>
        <end position="153"/>
    </location>
</feature>
<evidence type="ECO:0000313" key="5">
    <source>
        <dbReference type="Proteomes" id="UP001580346"/>
    </source>
</evidence>
<comment type="caution">
    <text evidence="4">The sequence shown here is derived from an EMBL/GenBank/DDBJ whole genome shotgun (WGS) entry which is preliminary data.</text>
</comment>
<dbReference type="Gene3D" id="3.30.70.2650">
    <property type="match status" value="1"/>
</dbReference>
<dbReference type="RefSeq" id="WP_375356798.1">
    <property type="nucleotide sequence ID" value="NZ_JBHHMI010000017.1"/>
</dbReference>
<gene>
    <name evidence="4" type="ORF">ACE41H_17520</name>
</gene>